<evidence type="ECO:0000256" key="8">
    <source>
        <dbReference type="ARBA" id="ARBA00023136"/>
    </source>
</evidence>
<accession>A0A3S3RVR8</accession>
<evidence type="ECO:0000259" key="12">
    <source>
        <dbReference type="Pfam" id="PF18075"/>
    </source>
</evidence>
<comment type="subcellular location">
    <subcellularLocation>
        <location evidence="1">Cell membrane</location>
        <topology evidence="1">Multi-pass membrane protein</topology>
    </subcellularLocation>
</comment>
<organism evidence="13 14">
    <name type="scientific">Candidatus Electrothrix marina</name>
    <dbReference type="NCBI Taxonomy" id="1859130"/>
    <lineage>
        <taxon>Bacteria</taxon>
        <taxon>Pseudomonadati</taxon>
        <taxon>Thermodesulfobacteriota</taxon>
        <taxon>Desulfobulbia</taxon>
        <taxon>Desulfobulbales</taxon>
        <taxon>Desulfobulbaceae</taxon>
        <taxon>Candidatus Electrothrix</taxon>
    </lineage>
</organism>
<evidence type="ECO:0000256" key="1">
    <source>
        <dbReference type="ARBA" id="ARBA00004651"/>
    </source>
</evidence>
<dbReference type="PANTHER" id="PTHR47755:SF1">
    <property type="entry name" value="CELL DIVISION PROTEIN FTSX"/>
    <property type="match status" value="1"/>
</dbReference>
<dbReference type="AlphaFoldDB" id="A0A3S3RVR8"/>
<evidence type="ECO:0000313" key="14">
    <source>
        <dbReference type="Proteomes" id="UP000287615"/>
    </source>
</evidence>
<dbReference type="GO" id="GO:0032153">
    <property type="term" value="C:cell division site"/>
    <property type="evidence" value="ECO:0007669"/>
    <property type="project" value="TreeGrafter"/>
</dbReference>
<evidence type="ECO:0000313" key="13">
    <source>
        <dbReference type="EMBL" id="RWX49254.1"/>
    </source>
</evidence>
<gene>
    <name evidence="13" type="ORF">VU00_12702</name>
</gene>
<dbReference type="PANTHER" id="PTHR47755">
    <property type="entry name" value="CELL DIVISION PROTEIN FTSX"/>
    <property type="match status" value="1"/>
</dbReference>
<keyword evidence="7 10" id="KW-1133">Transmembrane helix</keyword>
<dbReference type="InterPro" id="IPR040690">
    <property type="entry name" value="FtsX_ECD"/>
</dbReference>
<evidence type="ECO:0000256" key="2">
    <source>
        <dbReference type="ARBA" id="ARBA00007379"/>
    </source>
</evidence>
<dbReference type="Pfam" id="PF02687">
    <property type="entry name" value="FtsX"/>
    <property type="match status" value="1"/>
</dbReference>
<dbReference type="InterPro" id="IPR003838">
    <property type="entry name" value="ABC3_permease_C"/>
</dbReference>
<dbReference type="PIRSF" id="PIRSF003097">
    <property type="entry name" value="FtsX"/>
    <property type="match status" value="1"/>
</dbReference>
<keyword evidence="5 13" id="KW-0132">Cell division</keyword>
<proteinExistence type="inferred from homology"/>
<feature type="transmembrane region" description="Helical" evidence="10">
    <location>
        <begin position="275"/>
        <end position="297"/>
    </location>
</feature>
<dbReference type="Pfam" id="PF18075">
    <property type="entry name" value="FtsX_ECD"/>
    <property type="match status" value="1"/>
</dbReference>
<feature type="domain" description="ABC3 transporter permease C-terminal" evidence="11">
    <location>
        <begin position="189"/>
        <end position="305"/>
    </location>
</feature>
<dbReference type="GO" id="GO:0051301">
    <property type="term" value="P:cell division"/>
    <property type="evidence" value="ECO:0007669"/>
    <property type="project" value="UniProtKB-KW"/>
</dbReference>
<feature type="transmembrane region" description="Helical" evidence="10">
    <location>
        <begin position="232"/>
        <end position="255"/>
    </location>
</feature>
<protein>
    <recommendedName>
        <fullName evidence="3">Cell division protein FtsX</fullName>
    </recommendedName>
</protein>
<reference evidence="13 14" key="1">
    <citation type="submission" date="2017-01" db="EMBL/GenBank/DDBJ databases">
        <title>The cable genome- insights into the physiology and evolution of filamentous bacteria capable of sulfide oxidation via long distance electron transfer.</title>
        <authorList>
            <person name="Schreiber L."/>
            <person name="Bjerg J.T."/>
            <person name="Boggild A."/>
            <person name="Van De Vossenberg J."/>
            <person name="Meysman F."/>
            <person name="Nielsen L.P."/>
            <person name="Schramm A."/>
            <person name="Kjeldsen K.U."/>
        </authorList>
    </citation>
    <scope>NUCLEOTIDE SEQUENCE [LARGE SCALE GENOMIC DNA]</scope>
    <source>
        <strain evidence="13">A3</strain>
    </source>
</reference>
<dbReference type="InterPro" id="IPR004513">
    <property type="entry name" value="FtsX"/>
</dbReference>
<dbReference type="GO" id="GO:0005886">
    <property type="term" value="C:plasma membrane"/>
    <property type="evidence" value="ECO:0007669"/>
    <property type="project" value="UniProtKB-SubCell"/>
</dbReference>
<feature type="domain" description="FtsX extracellular" evidence="12">
    <location>
        <begin position="71"/>
        <end position="164"/>
    </location>
</feature>
<sequence length="306" mass="35396">CWGCQEKRGRSMKFLFAVLSQTWRNIIETWRSQLLSLVTITLSVLIFAFFYLVYMNALHAGDLLNNDLRLIVYLEEQPDHSLQEEYRHKIEKFDQVERIEFVSRLEAYDRFKEQLNENEDVLQEIPHDFLPPSIEIFPKRSLDTLSRIKLFSEYLQSLPGVLKVQYGREWVERFYSFIQLLRIIVLLSGALLILTTTFMMGHSIRLTMLTRKKELELLRLVGASDNYIRFPFFLEGAILGVLGAGTGLGALYLLFSWIQLRFSGQAMQGMFTFNFFSGTSVGMIILLAVLLCAGGSFTSTRKILNL</sequence>
<evidence type="ECO:0000259" key="11">
    <source>
        <dbReference type="Pfam" id="PF02687"/>
    </source>
</evidence>
<evidence type="ECO:0000256" key="7">
    <source>
        <dbReference type="ARBA" id="ARBA00022989"/>
    </source>
</evidence>
<name>A0A3S3RVR8_9BACT</name>
<keyword evidence="8 10" id="KW-0472">Membrane</keyword>
<evidence type="ECO:0000256" key="3">
    <source>
        <dbReference type="ARBA" id="ARBA00021907"/>
    </source>
</evidence>
<evidence type="ECO:0000256" key="4">
    <source>
        <dbReference type="ARBA" id="ARBA00022475"/>
    </source>
</evidence>
<evidence type="ECO:0000256" key="5">
    <source>
        <dbReference type="ARBA" id="ARBA00022618"/>
    </source>
</evidence>
<comment type="caution">
    <text evidence="13">The sequence shown here is derived from an EMBL/GenBank/DDBJ whole genome shotgun (WGS) entry which is preliminary data.</text>
</comment>
<keyword evidence="4" id="KW-1003">Cell membrane</keyword>
<keyword evidence="6 10" id="KW-0812">Transmembrane</keyword>
<evidence type="ECO:0000256" key="6">
    <source>
        <dbReference type="ARBA" id="ARBA00022692"/>
    </source>
</evidence>
<dbReference type="EMBL" id="MTKR01000270">
    <property type="protein sequence ID" value="RWX49254.1"/>
    <property type="molecule type" value="Genomic_DNA"/>
</dbReference>
<keyword evidence="9" id="KW-0131">Cell cycle</keyword>
<evidence type="ECO:0000256" key="10">
    <source>
        <dbReference type="SAM" id="Phobius"/>
    </source>
</evidence>
<evidence type="ECO:0000256" key="9">
    <source>
        <dbReference type="ARBA" id="ARBA00023306"/>
    </source>
</evidence>
<dbReference type="Gene3D" id="3.30.70.3040">
    <property type="match status" value="1"/>
</dbReference>
<comment type="similarity">
    <text evidence="2">Belongs to the ABC-4 integral membrane protein family. FtsX subfamily.</text>
</comment>
<feature type="transmembrane region" description="Helical" evidence="10">
    <location>
        <begin position="34"/>
        <end position="54"/>
    </location>
</feature>
<feature type="non-terminal residue" evidence="13">
    <location>
        <position position="1"/>
    </location>
</feature>
<feature type="transmembrane region" description="Helical" evidence="10">
    <location>
        <begin position="180"/>
        <end position="201"/>
    </location>
</feature>
<dbReference type="Proteomes" id="UP000287615">
    <property type="component" value="Unassembled WGS sequence"/>
</dbReference>